<evidence type="ECO:0000256" key="5">
    <source>
        <dbReference type="SAM" id="Coils"/>
    </source>
</evidence>
<feature type="region of interest" description="Disordered" evidence="6">
    <location>
        <begin position="531"/>
        <end position="564"/>
    </location>
</feature>
<dbReference type="InterPro" id="IPR039209">
    <property type="entry name" value="OBI1"/>
</dbReference>
<feature type="domain" description="RING-type" evidence="7">
    <location>
        <begin position="18"/>
        <end position="56"/>
    </location>
</feature>
<dbReference type="CDD" id="cd16562">
    <property type="entry name" value="RING-HC_RNF219"/>
    <property type="match status" value="1"/>
</dbReference>
<keyword evidence="5" id="KW-0175">Coiled coil</keyword>
<protein>
    <recommendedName>
        <fullName evidence="7">RING-type domain-containing protein</fullName>
    </recommendedName>
</protein>
<dbReference type="Pfam" id="PF00097">
    <property type="entry name" value="zf-C3HC4"/>
    <property type="match status" value="1"/>
</dbReference>
<dbReference type="GO" id="GO:0008270">
    <property type="term" value="F:zinc ion binding"/>
    <property type="evidence" value="ECO:0007669"/>
    <property type="project" value="UniProtKB-KW"/>
</dbReference>
<gene>
    <name evidence="8" type="ORF">J4Q44_G00052160</name>
</gene>
<dbReference type="GO" id="GO:0004842">
    <property type="term" value="F:ubiquitin-protein transferase activity"/>
    <property type="evidence" value="ECO:0007669"/>
    <property type="project" value="InterPro"/>
</dbReference>
<dbReference type="EMBL" id="JAGTTL010000003">
    <property type="protein sequence ID" value="KAK6325874.1"/>
    <property type="molecule type" value="Genomic_DNA"/>
</dbReference>
<reference evidence="8 9" key="1">
    <citation type="submission" date="2021-04" db="EMBL/GenBank/DDBJ databases">
        <authorList>
            <person name="De Guttry C."/>
            <person name="Zahm M."/>
            <person name="Klopp C."/>
            <person name="Cabau C."/>
            <person name="Louis A."/>
            <person name="Berthelot C."/>
            <person name="Parey E."/>
            <person name="Roest Crollius H."/>
            <person name="Montfort J."/>
            <person name="Robinson-Rechavi M."/>
            <person name="Bucao C."/>
            <person name="Bouchez O."/>
            <person name="Gislard M."/>
            <person name="Lluch J."/>
            <person name="Milhes M."/>
            <person name="Lampietro C."/>
            <person name="Lopez Roques C."/>
            <person name="Donnadieu C."/>
            <person name="Braasch I."/>
            <person name="Desvignes T."/>
            <person name="Postlethwait J."/>
            <person name="Bobe J."/>
            <person name="Wedekind C."/>
            <person name="Guiguen Y."/>
        </authorList>
    </citation>
    <scope>NUCLEOTIDE SEQUENCE [LARGE SCALE GENOMIC DNA]</scope>
    <source>
        <strain evidence="8">Cs_M1</strain>
        <tissue evidence="8">Blood</tissue>
    </source>
</reference>
<name>A0AAN8MAB5_9TELE</name>
<keyword evidence="2 4" id="KW-0863">Zinc-finger</keyword>
<organism evidence="8 9">
    <name type="scientific">Coregonus suidteri</name>
    <dbReference type="NCBI Taxonomy" id="861788"/>
    <lineage>
        <taxon>Eukaryota</taxon>
        <taxon>Metazoa</taxon>
        <taxon>Chordata</taxon>
        <taxon>Craniata</taxon>
        <taxon>Vertebrata</taxon>
        <taxon>Euteleostomi</taxon>
        <taxon>Actinopterygii</taxon>
        <taxon>Neopterygii</taxon>
        <taxon>Teleostei</taxon>
        <taxon>Protacanthopterygii</taxon>
        <taxon>Salmoniformes</taxon>
        <taxon>Salmonidae</taxon>
        <taxon>Coregoninae</taxon>
        <taxon>Coregonus</taxon>
    </lineage>
</organism>
<evidence type="ECO:0000313" key="8">
    <source>
        <dbReference type="EMBL" id="KAK6325874.1"/>
    </source>
</evidence>
<dbReference type="PANTHER" id="PTHR14609:SF1">
    <property type="entry name" value="ORC UBIQUITIN LIGASE 1"/>
    <property type="match status" value="1"/>
</dbReference>
<feature type="compositionally biased region" description="Polar residues" evidence="6">
    <location>
        <begin position="460"/>
        <end position="484"/>
    </location>
</feature>
<dbReference type="InterPro" id="IPR018957">
    <property type="entry name" value="Znf_C3HC4_RING-type"/>
</dbReference>
<dbReference type="GO" id="GO:0006513">
    <property type="term" value="P:protein monoubiquitination"/>
    <property type="evidence" value="ECO:0007669"/>
    <property type="project" value="InterPro"/>
</dbReference>
<evidence type="ECO:0000313" key="9">
    <source>
        <dbReference type="Proteomes" id="UP001356427"/>
    </source>
</evidence>
<feature type="coiled-coil region" evidence="5">
    <location>
        <begin position="86"/>
        <end position="120"/>
    </location>
</feature>
<evidence type="ECO:0000256" key="2">
    <source>
        <dbReference type="ARBA" id="ARBA00022771"/>
    </source>
</evidence>
<evidence type="ECO:0000256" key="3">
    <source>
        <dbReference type="ARBA" id="ARBA00022833"/>
    </source>
</evidence>
<accession>A0AAN8MAB5</accession>
<dbReference type="InterPro" id="IPR001841">
    <property type="entry name" value="Znf_RING"/>
</dbReference>
<dbReference type="Gene3D" id="3.30.40.10">
    <property type="entry name" value="Zinc/RING finger domain, C3HC4 (zinc finger)"/>
    <property type="match status" value="1"/>
</dbReference>
<evidence type="ECO:0000256" key="1">
    <source>
        <dbReference type="ARBA" id="ARBA00022723"/>
    </source>
</evidence>
<evidence type="ECO:0000259" key="7">
    <source>
        <dbReference type="PROSITE" id="PS50089"/>
    </source>
</evidence>
<evidence type="ECO:0000256" key="6">
    <source>
        <dbReference type="SAM" id="MobiDB-lite"/>
    </source>
</evidence>
<sequence length="584" mass="63187">MANNFQNVTLSLTLPISCQICLGKVRQPVICANNHVFCSCCMDIWLKKASQCPSCRVPITSENPCREIIGGTNESESHSVKKRLRKTRGELLLREYEDEMEGLLKENEELRNKNQSMESRLKTALDPCTITAGQRENRGVDASVLEEWSNKLRAATDGYSQIKLDVEKLKEANKMLRSQNIDLVQENMRLKAEVASRSPQKFGRYTVAALEAKIHQYERDVDHLKRALERSDLYIEELEARGGRGAEPPQGHTDARPESTSSGEGEAGTRVHHQRISATRRSPSDVEKASICASLEGESKTLSAHQSYLLAASNAAELNGAGSETFRDHRRGFGVGVTLAGHNDSLETDSVGAIAPSDHLLPSTPSSAFRSLSLKGPSVGEDKKLGWKSVTYLRRLSFEDGVEPSSSGASSVGTKRSRLTAQFSNGVSSSNVAEPGGSTTTTTKPVFWAAAWHSHKASDMTSVTSVTSPNHNGEQQLNTSSGSGHSERDPTVGATTSQNRTDEETDPMSSEASMDAAYLDKISELDSMMLEGPESCSSRSSAGSHLSSGSHLSLASSLSSADSPDLTLDLRLDATLVPELEGML</sequence>
<keyword evidence="9" id="KW-1185">Reference proteome</keyword>
<dbReference type="AlphaFoldDB" id="A0AAN8MAB5"/>
<dbReference type="InterPro" id="IPR013083">
    <property type="entry name" value="Znf_RING/FYVE/PHD"/>
</dbReference>
<feature type="region of interest" description="Disordered" evidence="6">
    <location>
        <begin position="240"/>
        <end position="286"/>
    </location>
</feature>
<comment type="caution">
    <text evidence="8">The sequence shown here is derived from an EMBL/GenBank/DDBJ whole genome shotgun (WGS) entry which is preliminary data.</text>
</comment>
<proteinExistence type="predicted"/>
<evidence type="ECO:0000256" key="4">
    <source>
        <dbReference type="PROSITE-ProRule" id="PRU00175"/>
    </source>
</evidence>
<dbReference type="InterPro" id="IPR035691">
    <property type="entry name" value="OBI1_RING-HC"/>
</dbReference>
<dbReference type="SUPFAM" id="SSF57850">
    <property type="entry name" value="RING/U-box"/>
    <property type="match status" value="1"/>
</dbReference>
<dbReference type="GO" id="GO:0006275">
    <property type="term" value="P:regulation of DNA replication"/>
    <property type="evidence" value="ECO:0007669"/>
    <property type="project" value="InterPro"/>
</dbReference>
<dbReference type="PROSITE" id="PS50089">
    <property type="entry name" value="ZF_RING_2"/>
    <property type="match status" value="1"/>
</dbReference>
<feature type="compositionally biased region" description="Low complexity" evidence="6">
    <location>
        <begin position="535"/>
        <end position="564"/>
    </location>
</feature>
<dbReference type="PANTHER" id="PTHR14609">
    <property type="entry name" value="RING FINGER PROTEIN 219"/>
    <property type="match status" value="1"/>
</dbReference>
<keyword evidence="1" id="KW-0479">Metal-binding</keyword>
<feature type="region of interest" description="Disordered" evidence="6">
    <location>
        <begin position="460"/>
        <end position="513"/>
    </location>
</feature>
<dbReference type="Proteomes" id="UP001356427">
    <property type="component" value="Unassembled WGS sequence"/>
</dbReference>
<keyword evidence="3" id="KW-0862">Zinc</keyword>